<gene>
    <name evidence="1" type="ORF">GCM10010430_44430</name>
</gene>
<reference evidence="2" key="1">
    <citation type="journal article" date="2019" name="Int. J. Syst. Evol. Microbiol.">
        <title>The Global Catalogue of Microorganisms (GCM) 10K type strain sequencing project: providing services to taxonomists for standard genome sequencing and annotation.</title>
        <authorList>
            <consortium name="The Broad Institute Genomics Platform"/>
            <consortium name="The Broad Institute Genome Sequencing Center for Infectious Disease"/>
            <person name="Wu L."/>
            <person name="Ma J."/>
        </authorList>
    </citation>
    <scope>NUCLEOTIDE SEQUENCE [LARGE SCALE GENOMIC DNA]</scope>
    <source>
        <strain evidence="2">JCM 7356</strain>
    </source>
</reference>
<dbReference type="Proteomes" id="UP001500305">
    <property type="component" value="Unassembled WGS sequence"/>
</dbReference>
<name>A0ABP5RDC9_9ACTN</name>
<organism evidence="1 2">
    <name type="scientific">Kitasatospora cystarginea</name>
    <dbReference type="NCBI Taxonomy" id="58350"/>
    <lineage>
        <taxon>Bacteria</taxon>
        <taxon>Bacillati</taxon>
        <taxon>Actinomycetota</taxon>
        <taxon>Actinomycetes</taxon>
        <taxon>Kitasatosporales</taxon>
        <taxon>Streptomycetaceae</taxon>
        <taxon>Kitasatospora</taxon>
    </lineage>
</organism>
<dbReference type="InterPro" id="IPR009097">
    <property type="entry name" value="Cyclic_Pdiesterase"/>
</dbReference>
<protein>
    <recommendedName>
        <fullName evidence="3">2'-5' RNA ligase</fullName>
    </recommendedName>
</protein>
<dbReference type="RefSeq" id="WP_344638219.1">
    <property type="nucleotide sequence ID" value="NZ_BAAATR010000020.1"/>
</dbReference>
<dbReference type="Pfam" id="PF13563">
    <property type="entry name" value="2_5_RNA_ligase2"/>
    <property type="match status" value="1"/>
</dbReference>
<accession>A0ABP5RDC9</accession>
<evidence type="ECO:0000313" key="2">
    <source>
        <dbReference type="Proteomes" id="UP001500305"/>
    </source>
</evidence>
<proteinExistence type="predicted"/>
<evidence type="ECO:0000313" key="1">
    <source>
        <dbReference type="EMBL" id="GAA2255718.1"/>
    </source>
</evidence>
<evidence type="ECO:0008006" key="3">
    <source>
        <dbReference type="Google" id="ProtNLM"/>
    </source>
</evidence>
<dbReference type="EMBL" id="BAAATR010000020">
    <property type="protein sequence ID" value="GAA2255718.1"/>
    <property type="molecule type" value="Genomic_DNA"/>
</dbReference>
<keyword evidence="2" id="KW-1185">Reference proteome</keyword>
<sequence>MEKFTPKFQGGPWPAVGRVLHVYAVPDLHTDQQLARLVDECHDAMRPFPITLMHDGTLHCTVEMVADTTSDKITTKERDELVAALRAHLSGTGPLEVMAGSPVANRAGAFLDLSPDDALVELRERVRDAIREVRGPGALLHNGGRPHMSLGYAWDEASSDALQTALRRISPSHAPVRFGAVQLLNVLFQEQPRPDGATAWELSWEPVATIELAGASAPQTAAAG</sequence>
<comment type="caution">
    <text evidence="1">The sequence shown here is derived from an EMBL/GenBank/DDBJ whole genome shotgun (WGS) entry which is preliminary data.</text>
</comment>
<dbReference type="SUPFAM" id="SSF55144">
    <property type="entry name" value="LigT-like"/>
    <property type="match status" value="1"/>
</dbReference>
<dbReference type="Gene3D" id="3.90.1140.10">
    <property type="entry name" value="Cyclic phosphodiesterase"/>
    <property type="match status" value="1"/>
</dbReference>